<accession>A0A1I5MGQ0</accession>
<dbReference type="InterPro" id="IPR018145">
    <property type="entry name" value="CagE_TrbE_VirB_cntrl_dom"/>
</dbReference>
<keyword evidence="3" id="KW-1185">Reference proteome</keyword>
<dbReference type="RefSeq" id="WP_090075550.1">
    <property type="nucleotide sequence ID" value="NZ_FOVR01000021.1"/>
</dbReference>
<dbReference type="InterPro" id="IPR027417">
    <property type="entry name" value="P-loop_NTPase"/>
</dbReference>
<evidence type="ECO:0000259" key="1">
    <source>
        <dbReference type="Pfam" id="PF03135"/>
    </source>
</evidence>
<dbReference type="EMBL" id="FOVR01000021">
    <property type="protein sequence ID" value="SFP08765.1"/>
    <property type="molecule type" value="Genomic_DNA"/>
</dbReference>
<dbReference type="Gene3D" id="3.40.50.300">
    <property type="entry name" value="P-loop containing nucleotide triphosphate hydrolases"/>
    <property type="match status" value="1"/>
</dbReference>
<dbReference type="OrthoDB" id="9816422at2"/>
<gene>
    <name evidence="2" type="ORF">SAMN04488056_12133</name>
</gene>
<evidence type="ECO:0000313" key="2">
    <source>
        <dbReference type="EMBL" id="SFP08765.1"/>
    </source>
</evidence>
<proteinExistence type="predicted"/>
<dbReference type="AlphaFoldDB" id="A0A1I5MGQ0"/>
<organism evidence="2 3">
    <name type="scientific">Cohaesibacter marisflavi</name>
    <dbReference type="NCBI Taxonomy" id="655353"/>
    <lineage>
        <taxon>Bacteria</taxon>
        <taxon>Pseudomonadati</taxon>
        <taxon>Pseudomonadota</taxon>
        <taxon>Alphaproteobacteria</taxon>
        <taxon>Hyphomicrobiales</taxon>
        <taxon>Cohaesibacteraceae</taxon>
    </lineage>
</organism>
<protein>
    <submittedName>
        <fullName evidence="2">AAA-like domain-containing protein</fullName>
    </submittedName>
</protein>
<dbReference type="Proteomes" id="UP000199236">
    <property type="component" value="Unassembled WGS sequence"/>
</dbReference>
<dbReference type="SUPFAM" id="SSF52540">
    <property type="entry name" value="P-loop containing nucleoside triphosphate hydrolases"/>
    <property type="match status" value="1"/>
</dbReference>
<sequence>MLTQALFMTTTALFAGALFHPKTSRYLLGDIDEDWLANELEFDQILADNQTLQLKDGQYVRIFTLSGVAYETRSLAEQDILAKTRSTAFHQFLKPGSSIRILGVKRSRDVSFEAEWPTVTLKEIGEKEQCIYQNAFEQIWCLVLTCPTMSELDKTTRGFSSSFESYGLRPVFTASKLDAPCELSSFVNYLICGQFMPFLPRISQNMSANIPACDLDISSDGVIKTTIPASYFNKIIAVRTWPETMNGLLISQILALPAELEICHIVKPLDTTQQVALFTRTVQEQKHNFFGTGTQLAEFEGALEDLLNDEHHLMETQFQIAVRSKCEARLDEVIDKITAILDKARVLYSIETKGTCVAWFNRMPGREKLLRPLRLFDSNIATLWPFQFSPIGMWKSPFGDRPIRLFKTPTGANYAFQFHVSDKPQSPGNYLVFAPTGSGKSTLIMHLLGGLSKFPKVRNYVFDSKDGARFMVEAMGGVYQGYDELALNPLDTDLSDKTAKLRALQIMRLLAGN</sequence>
<name>A0A1I5MGQ0_9HYPH</name>
<feature type="domain" description="CagE TrbE VirB component of type IV transporter system central" evidence="1">
    <location>
        <begin position="181"/>
        <end position="368"/>
    </location>
</feature>
<dbReference type="GO" id="GO:0005524">
    <property type="term" value="F:ATP binding"/>
    <property type="evidence" value="ECO:0007669"/>
    <property type="project" value="InterPro"/>
</dbReference>
<evidence type="ECO:0000313" key="3">
    <source>
        <dbReference type="Proteomes" id="UP000199236"/>
    </source>
</evidence>
<reference evidence="2 3" key="1">
    <citation type="submission" date="2016-10" db="EMBL/GenBank/DDBJ databases">
        <authorList>
            <person name="de Groot N.N."/>
        </authorList>
    </citation>
    <scope>NUCLEOTIDE SEQUENCE [LARGE SCALE GENOMIC DNA]</scope>
    <source>
        <strain evidence="2 3">CGMCC 1.9157</strain>
    </source>
</reference>
<dbReference type="STRING" id="655353.SAMN04488056_12133"/>
<dbReference type="Pfam" id="PF03135">
    <property type="entry name" value="CagE_TrbE_VirB"/>
    <property type="match status" value="1"/>
</dbReference>